<dbReference type="STRING" id="46224.B4102_2406"/>
<dbReference type="SUPFAM" id="SSF53474">
    <property type="entry name" value="alpha/beta-Hydrolases"/>
    <property type="match status" value="1"/>
</dbReference>
<dbReference type="OrthoDB" id="2747668at2"/>
<name>A0A150LCC9_9BACI</name>
<dbReference type="PATRIC" id="fig|46224.3.peg.1457"/>
<reference evidence="1 2" key="1">
    <citation type="submission" date="2016-01" db="EMBL/GenBank/DDBJ databases">
        <title>Genome Sequences of Twelve Sporeforming Bacillus Species Isolated from Foods.</title>
        <authorList>
            <person name="Berendsen E.M."/>
            <person name="Wells-Bennik M.H."/>
            <person name="Krawcyk A.O."/>
            <person name="De Jong A."/>
            <person name="Holsappel S."/>
            <person name="Eijlander R.T."/>
            <person name="Kuipers O.P."/>
        </authorList>
    </citation>
    <scope>NUCLEOTIDE SEQUENCE [LARGE SCALE GENOMIC DNA]</scope>
    <source>
        <strain evidence="1 2">B4102</strain>
    </source>
</reference>
<dbReference type="Proteomes" id="UP000075666">
    <property type="component" value="Unassembled WGS sequence"/>
</dbReference>
<dbReference type="AlphaFoldDB" id="A0A150LCC9"/>
<gene>
    <name evidence="1" type="ORF">B4102_2406</name>
</gene>
<dbReference type="RefSeq" id="WP_066228126.1">
    <property type="nucleotide sequence ID" value="NZ_LQYN01000019.1"/>
</dbReference>
<sequence length="691" mass="77497">MENTFIHLKQTPDQNLVQLSGFSIYKHPPRNSVVEVNKTEYKVLDTNYDTLPSGLDAAVVLDNTTGEISIIYEGTQPEKNNADVLTDASLVLSDKTADQFRDAHAYYKEMKKKYKHIDHVAGNSLGGGLANYVAVKEQVHSVTLDPAMLPADVAKEMKDYKHANITNYCGIYDPLTLAEMAGGYENRMPGKNIKINFGISWLKFFANNHTGYVSDEETNTIKEKITIGKKGTPSYGEIHFMADAYISTNIWTGDPLTKESVGTSQRIKINEESMAKLASAMETQVMASCKTADDYLQHSIRTVESEGSHLDDRKTNLQIQFDELLRSNPMLNQLLAFVKVESLGMALLKKVSPAGGFMLDLFHSPFAEKITSILSSISRLQGCLVNLPLLIAQLGQAILDLEECITSITQKDIPLLFKGIDNHFLDGIVDELKAHYEKIDVNKATVLKQVSNFKTQTEEVKEMFEQLDTEIGNRIEDGKGGGLESVSTKITPSLQVTCEPSPYLKAGMDIRKEQLQYNFNRFSKNTIAQLDPILNQLRSITNQLINVLYDAKIIVKIMKFEASLIHIPFVSFDNQLREKISEMDQMVSTAIDTCEHVKVLIANIIDHLPDILQSFKPYIEIALFNGTQYEAVIIYNISALSILEQMKLQFREMSYQLSENEAKAIQQLFQQASTIEGNMDVLIEQVKRGTL</sequence>
<dbReference type="Pfam" id="PF26363">
    <property type="entry name" value="Phospholipase-like"/>
    <property type="match status" value="1"/>
</dbReference>
<accession>A0A150LCC9</accession>
<dbReference type="Gene3D" id="3.40.50.1820">
    <property type="entry name" value="alpha/beta hydrolase"/>
    <property type="match status" value="1"/>
</dbReference>
<keyword evidence="2" id="KW-1185">Reference proteome</keyword>
<dbReference type="InterPro" id="IPR029058">
    <property type="entry name" value="AB_hydrolase_fold"/>
</dbReference>
<dbReference type="EMBL" id="LQYN01000019">
    <property type="protein sequence ID" value="KYD09993.1"/>
    <property type="molecule type" value="Genomic_DNA"/>
</dbReference>
<proteinExistence type="predicted"/>
<evidence type="ECO:0000313" key="2">
    <source>
        <dbReference type="Proteomes" id="UP000075666"/>
    </source>
</evidence>
<comment type="caution">
    <text evidence="1">The sequence shown here is derived from an EMBL/GenBank/DDBJ whole genome shotgun (WGS) entry which is preliminary data.</text>
</comment>
<protein>
    <submittedName>
        <fullName evidence="1">Uncharacterized protein</fullName>
    </submittedName>
</protein>
<dbReference type="NCBIfam" id="NF047388">
    <property type="entry name" value="SA1320_fam"/>
    <property type="match status" value="1"/>
</dbReference>
<evidence type="ECO:0000313" key="1">
    <source>
        <dbReference type="EMBL" id="KYD09993.1"/>
    </source>
</evidence>
<organism evidence="1 2">
    <name type="scientific">Heyndrickxia sporothermodurans</name>
    <dbReference type="NCBI Taxonomy" id="46224"/>
    <lineage>
        <taxon>Bacteria</taxon>
        <taxon>Bacillati</taxon>
        <taxon>Bacillota</taxon>
        <taxon>Bacilli</taxon>
        <taxon>Bacillales</taxon>
        <taxon>Bacillaceae</taxon>
        <taxon>Heyndrickxia</taxon>
    </lineage>
</organism>